<evidence type="ECO:0000256" key="9">
    <source>
        <dbReference type="ARBA" id="ARBA00042729"/>
    </source>
</evidence>
<sequence length="349" mass="39170">MLPQNVKDLEKEQKAQKIYLFGFDISHLNSTVQFLLLCLAVFVCYCGYGYMQEFIFRVEGMKPFGWYLTLIQFCVYSVFASAEAKMTTDGIRKIPMKTYFQIAFYTVATMGLSNASVGYLNYPTQVIFKCCKLIPVLIGGILIQGKKFGVYDVSAAGLMSLGLIFFTLADNSVSPNFDPRGYVMISLALVADAIIGNVQEKAIKAHQAANCEVVLYSYTIGSVYILIGTVLSTEFFSAFVYFAENPAMYGNAIIFSILGYFGINVVLTLVRTYGALIAVTVTTMRKAVTIVLSFIFFTKPFTLNYLWSAALVLIAIYLNIYSKNKNKMDALYQKWLYQRKPLKSQMDNV</sequence>
<evidence type="ECO:0000256" key="6">
    <source>
        <dbReference type="ARBA" id="ARBA00023136"/>
    </source>
</evidence>
<dbReference type="GO" id="GO:0000139">
    <property type="term" value="C:Golgi membrane"/>
    <property type="evidence" value="ECO:0007669"/>
    <property type="project" value="UniProtKB-SubCell"/>
</dbReference>
<name>A0A811LM63_9BILA</name>
<protein>
    <recommendedName>
        <fullName evidence="7">Adenosine 3'-phospho 5'-phosphosulfate transporter 2</fullName>
    </recommendedName>
    <alternativeName>
        <fullName evidence="8">PAPS transporter 2</fullName>
    </alternativeName>
    <alternativeName>
        <fullName evidence="9">Solute carrier family 35 member B3 homolog</fullName>
    </alternativeName>
</protein>
<feature type="transmembrane region" description="Helical" evidence="10">
    <location>
        <begin position="276"/>
        <end position="297"/>
    </location>
</feature>
<dbReference type="Proteomes" id="UP000783686">
    <property type="component" value="Unassembled WGS sequence"/>
</dbReference>
<feature type="transmembrane region" description="Helical" evidence="10">
    <location>
        <begin position="248"/>
        <end position="269"/>
    </location>
</feature>
<dbReference type="PANTHER" id="PTHR10778">
    <property type="entry name" value="SOLUTE CARRIER FAMILY 35 MEMBER B"/>
    <property type="match status" value="1"/>
</dbReference>
<feature type="transmembrane region" description="Helical" evidence="10">
    <location>
        <begin position="34"/>
        <end position="52"/>
    </location>
</feature>
<evidence type="ECO:0000256" key="7">
    <source>
        <dbReference type="ARBA" id="ARBA00039669"/>
    </source>
</evidence>
<comment type="similarity">
    <text evidence="2">Belongs to the nucleotide-sugar transporter family. SLC35B subfamily.</text>
</comment>
<evidence type="ECO:0000313" key="11">
    <source>
        <dbReference type="EMBL" id="CAD5229189.1"/>
    </source>
</evidence>
<accession>A0A811LM63</accession>
<dbReference type="OrthoDB" id="438495at2759"/>
<feature type="transmembrane region" description="Helical" evidence="10">
    <location>
        <begin position="64"/>
        <end position="82"/>
    </location>
</feature>
<dbReference type="EMBL" id="CAJFCW020000006">
    <property type="protein sequence ID" value="CAG9125974.1"/>
    <property type="molecule type" value="Genomic_DNA"/>
</dbReference>
<feature type="transmembrane region" description="Helical" evidence="10">
    <location>
        <begin position="218"/>
        <end position="242"/>
    </location>
</feature>
<dbReference type="GO" id="GO:0046964">
    <property type="term" value="F:3'-phosphoadenosine 5'-phosphosulfate transmembrane transporter activity"/>
    <property type="evidence" value="ECO:0007669"/>
    <property type="project" value="TreeGrafter"/>
</dbReference>
<dbReference type="Proteomes" id="UP000614601">
    <property type="component" value="Unassembled WGS sequence"/>
</dbReference>
<dbReference type="AlphaFoldDB" id="A0A811LM63"/>
<gene>
    <name evidence="11" type="ORF">BOKJ2_LOCUS13248</name>
</gene>
<feature type="transmembrane region" description="Helical" evidence="10">
    <location>
        <begin position="102"/>
        <end position="120"/>
    </location>
</feature>
<dbReference type="Pfam" id="PF08449">
    <property type="entry name" value="UAA"/>
    <property type="match status" value="1"/>
</dbReference>
<evidence type="ECO:0000256" key="4">
    <source>
        <dbReference type="ARBA" id="ARBA00022692"/>
    </source>
</evidence>
<keyword evidence="6 10" id="KW-0472">Membrane</keyword>
<reference evidence="11" key="1">
    <citation type="submission" date="2020-09" db="EMBL/GenBank/DDBJ databases">
        <authorList>
            <person name="Kikuchi T."/>
        </authorList>
    </citation>
    <scope>NUCLEOTIDE SEQUENCE</scope>
    <source>
        <strain evidence="11">SH1</strain>
    </source>
</reference>
<keyword evidence="3" id="KW-0813">Transport</keyword>
<keyword evidence="4 10" id="KW-0812">Transmembrane</keyword>
<keyword evidence="12" id="KW-1185">Reference proteome</keyword>
<feature type="transmembrane region" description="Helical" evidence="10">
    <location>
        <begin position="150"/>
        <end position="169"/>
    </location>
</feature>
<dbReference type="EMBL" id="CAJFDH010000006">
    <property type="protein sequence ID" value="CAD5229189.1"/>
    <property type="molecule type" value="Genomic_DNA"/>
</dbReference>
<comment type="subcellular location">
    <subcellularLocation>
        <location evidence="1">Golgi apparatus membrane</location>
        <topology evidence="1">Multi-pass membrane protein</topology>
    </subcellularLocation>
</comment>
<evidence type="ECO:0000256" key="1">
    <source>
        <dbReference type="ARBA" id="ARBA00004653"/>
    </source>
</evidence>
<evidence type="ECO:0000256" key="2">
    <source>
        <dbReference type="ARBA" id="ARBA00010694"/>
    </source>
</evidence>
<comment type="caution">
    <text evidence="11">The sequence shown here is derived from an EMBL/GenBank/DDBJ whole genome shotgun (WGS) entry which is preliminary data.</text>
</comment>
<evidence type="ECO:0000256" key="3">
    <source>
        <dbReference type="ARBA" id="ARBA00022448"/>
    </source>
</evidence>
<dbReference type="InterPro" id="IPR013657">
    <property type="entry name" value="SCL35B1-4/HUT1"/>
</dbReference>
<evidence type="ECO:0000256" key="5">
    <source>
        <dbReference type="ARBA" id="ARBA00022989"/>
    </source>
</evidence>
<proteinExistence type="inferred from homology"/>
<dbReference type="PANTHER" id="PTHR10778:SF8">
    <property type="entry name" value="ADENOSINE 3'-PHOSPHO 5'-PHOSPHOSULFATE TRANSPORTER 2"/>
    <property type="match status" value="1"/>
</dbReference>
<evidence type="ECO:0000313" key="12">
    <source>
        <dbReference type="Proteomes" id="UP000614601"/>
    </source>
</evidence>
<organism evidence="11 12">
    <name type="scientific">Bursaphelenchus okinawaensis</name>
    <dbReference type="NCBI Taxonomy" id="465554"/>
    <lineage>
        <taxon>Eukaryota</taxon>
        <taxon>Metazoa</taxon>
        <taxon>Ecdysozoa</taxon>
        <taxon>Nematoda</taxon>
        <taxon>Chromadorea</taxon>
        <taxon>Rhabditida</taxon>
        <taxon>Tylenchina</taxon>
        <taxon>Tylenchomorpha</taxon>
        <taxon>Aphelenchoidea</taxon>
        <taxon>Aphelenchoididae</taxon>
        <taxon>Bursaphelenchus</taxon>
    </lineage>
</organism>
<feature type="transmembrane region" description="Helical" evidence="10">
    <location>
        <begin position="303"/>
        <end position="321"/>
    </location>
</feature>
<keyword evidence="5 10" id="KW-1133">Transmembrane helix</keyword>
<evidence type="ECO:0000256" key="8">
    <source>
        <dbReference type="ARBA" id="ARBA00041866"/>
    </source>
</evidence>
<feature type="transmembrane region" description="Helical" evidence="10">
    <location>
        <begin position="181"/>
        <end position="198"/>
    </location>
</feature>
<dbReference type="GO" id="GO:0005789">
    <property type="term" value="C:endoplasmic reticulum membrane"/>
    <property type="evidence" value="ECO:0007669"/>
    <property type="project" value="TreeGrafter"/>
</dbReference>
<evidence type="ECO:0000256" key="10">
    <source>
        <dbReference type="SAM" id="Phobius"/>
    </source>
</evidence>